<dbReference type="Pfam" id="PF22776">
    <property type="entry name" value="K_trans_C"/>
    <property type="match status" value="1"/>
</dbReference>
<feature type="transmembrane region" description="Helical" evidence="10">
    <location>
        <begin position="426"/>
        <end position="445"/>
    </location>
</feature>
<dbReference type="InterPro" id="IPR053952">
    <property type="entry name" value="K_trans_C"/>
</dbReference>
<keyword evidence="4 10" id="KW-0633">Potassium transport</keyword>
<dbReference type="NCBIfam" id="TIGR00794">
    <property type="entry name" value="kup"/>
    <property type="match status" value="1"/>
</dbReference>
<dbReference type="STRING" id="4432.A0A1U8Q3E8"/>
<evidence type="ECO:0000313" key="16">
    <source>
        <dbReference type="RefSeq" id="XP_019052552.1"/>
    </source>
</evidence>
<dbReference type="RefSeq" id="XP_019052553.1">
    <property type="nucleotide sequence ID" value="XM_019197008.1"/>
</dbReference>
<evidence type="ECO:0000256" key="2">
    <source>
        <dbReference type="ARBA" id="ARBA00008440"/>
    </source>
</evidence>
<dbReference type="PANTHER" id="PTHR30540">
    <property type="entry name" value="OSMOTIC STRESS POTASSIUM TRANSPORTER"/>
    <property type="match status" value="1"/>
</dbReference>
<feature type="transmembrane region" description="Helical" evidence="10">
    <location>
        <begin position="267"/>
        <end position="287"/>
    </location>
</feature>
<dbReference type="GO" id="GO:0015079">
    <property type="term" value="F:potassium ion transmembrane transporter activity"/>
    <property type="evidence" value="ECO:0000318"/>
    <property type="project" value="GO_Central"/>
</dbReference>
<comment type="function">
    <text evidence="10">Potassium transporter.</text>
</comment>
<evidence type="ECO:0000256" key="3">
    <source>
        <dbReference type="ARBA" id="ARBA00022448"/>
    </source>
</evidence>
<comment type="caution">
    <text evidence="10">Lacks conserved residue(s) required for the propagation of feature annotation.</text>
</comment>
<dbReference type="GO" id="GO:0016020">
    <property type="term" value="C:membrane"/>
    <property type="evidence" value="ECO:0000318"/>
    <property type="project" value="GO_Central"/>
</dbReference>
<evidence type="ECO:0000313" key="13">
    <source>
        <dbReference type="Proteomes" id="UP000189703"/>
    </source>
</evidence>
<feature type="transmembrane region" description="Helical" evidence="10">
    <location>
        <begin position="390"/>
        <end position="414"/>
    </location>
</feature>
<dbReference type="GeneID" id="104593241"/>
<evidence type="ECO:0000256" key="4">
    <source>
        <dbReference type="ARBA" id="ARBA00022538"/>
    </source>
</evidence>
<feature type="transmembrane region" description="Helical" evidence="10">
    <location>
        <begin position="194"/>
        <end position="213"/>
    </location>
</feature>
<dbReference type="Pfam" id="PF02705">
    <property type="entry name" value="K_trans"/>
    <property type="match status" value="1"/>
</dbReference>
<evidence type="ECO:0000259" key="12">
    <source>
        <dbReference type="Pfam" id="PF22776"/>
    </source>
</evidence>
<keyword evidence="8 10" id="KW-0406">Ion transport</keyword>
<keyword evidence="13" id="KW-1185">Reference proteome</keyword>
<evidence type="ECO:0000256" key="10">
    <source>
        <dbReference type="RuleBase" id="RU321113"/>
    </source>
</evidence>
<dbReference type="InterPro" id="IPR053951">
    <property type="entry name" value="K_trans_N"/>
</dbReference>
<feature type="domain" description="K+ potassium transporter integral membrane" evidence="11">
    <location>
        <begin position="23"/>
        <end position="519"/>
    </location>
</feature>
<evidence type="ECO:0000313" key="15">
    <source>
        <dbReference type="RefSeq" id="XP_019052551.1"/>
    </source>
</evidence>
<dbReference type="RefSeq" id="XP_019052552.1">
    <property type="nucleotide sequence ID" value="XM_019197007.1"/>
</dbReference>
<dbReference type="PANTHER" id="PTHR30540:SF10">
    <property type="entry name" value="POTASSIUM TRANSPORTER 8"/>
    <property type="match status" value="1"/>
</dbReference>
<dbReference type="AlphaFoldDB" id="A0A1U8Q3E8"/>
<keyword evidence="5 10" id="KW-0812">Transmembrane</keyword>
<evidence type="ECO:0000256" key="5">
    <source>
        <dbReference type="ARBA" id="ARBA00022692"/>
    </source>
</evidence>
<proteinExistence type="inferred from homology"/>
<dbReference type="Proteomes" id="UP000189703">
    <property type="component" value="Unplaced"/>
</dbReference>
<evidence type="ECO:0000259" key="11">
    <source>
        <dbReference type="Pfam" id="PF02705"/>
    </source>
</evidence>
<dbReference type="OMA" id="SEYRIGF"/>
<feature type="transmembrane region" description="Helical" evidence="10">
    <location>
        <begin position="299"/>
        <end position="319"/>
    </location>
</feature>
<feature type="transmembrane region" description="Helical" evidence="10">
    <location>
        <begin position="452"/>
        <end position="474"/>
    </location>
</feature>
<keyword evidence="3" id="KW-0813">Transport</keyword>
<feature type="domain" description="K+ potassium transporter C-terminal" evidence="12">
    <location>
        <begin position="538"/>
        <end position="773"/>
    </location>
</feature>
<dbReference type="InterPro" id="IPR003855">
    <property type="entry name" value="K+_transporter"/>
</dbReference>
<feature type="transmembrane region" description="Helical" evidence="10">
    <location>
        <begin position="152"/>
        <end position="174"/>
    </location>
</feature>
<keyword evidence="9 10" id="KW-0472">Membrane</keyword>
<evidence type="ECO:0000256" key="7">
    <source>
        <dbReference type="ARBA" id="ARBA00022989"/>
    </source>
</evidence>
<evidence type="ECO:0000256" key="1">
    <source>
        <dbReference type="ARBA" id="ARBA00004141"/>
    </source>
</evidence>
<comment type="subcellular location">
    <subcellularLocation>
        <location evidence="1 10">Membrane</location>
        <topology evidence="1 10">Multi-pass membrane protein</topology>
    </subcellularLocation>
</comment>
<feature type="transmembrane region" description="Helical" evidence="10">
    <location>
        <begin position="480"/>
        <end position="497"/>
    </location>
</feature>
<dbReference type="GO" id="GO:0006813">
    <property type="term" value="P:potassium ion transport"/>
    <property type="evidence" value="ECO:0000318"/>
    <property type="project" value="GO_Central"/>
</dbReference>
<evidence type="ECO:0000256" key="8">
    <source>
        <dbReference type="ARBA" id="ARBA00023065"/>
    </source>
</evidence>
<evidence type="ECO:0000313" key="14">
    <source>
        <dbReference type="RefSeq" id="XP_010251314.1"/>
    </source>
</evidence>
<dbReference type="RefSeq" id="XP_019052551.1">
    <property type="nucleotide sequence ID" value="XM_019197006.1"/>
</dbReference>
<dbReference type="RefSeq" id="XP_010251314.1">
    <property type="nucleotide sequence ID" value="XM_010253012.2"/>
</dbReference>
<feature type="transmembrane region" description="Helical" evidence="10">
    <location>
        <begin position="220"/>
        <end position="242"/>
    </location>
</feature>
<sequence>MDLESGVYGNPVKKQSWRTILTLAYQSLGVVYGDLSTSPLYVYKSTFAEDIQHSETNEEIYGVLSFVFWTLTLVPLLKYVFIVLRADDNGEGGTFALYSLLCRHARVSFLPSGQVADEELSTYKKDGIGPPDTSYGSKLKSTLEKHKVLQRVLLILALIGTCMVIGDGVLTPAISVFSAVSGLELSMSKEHHKYVEVPIACVILVCLFALQHYGTHRVGFMFAPIVITWLLCISVIGVYNIFHWNPHVYQALSPYYMYKFLKKTQRGGWMSLGGILLCITGSEAMFADLGHFSQLSIQIAFTLVVYPSLILAYMGQAAYLSKHHMIESDYRIGFYVSVPEEIRWPVLAIAILAAVVGSQAIITGTFSIIKQCSALGCFPRVKIVHTSSKIHGQIYIPEINWILMLLCLAVTIGFRDTKRMGNASGLAVITVMLVTTCLMSLVIVLCWHQSVFLAVCFIFFFGTIEALYFSASLIKFLEGAWVPIALAFIFLIVMYVWHYGTLKKYEYDVQNKVSINWILSLGPSLGIVRVRGIGLIDTGLVSGIPAIFSHFVTNLPAFHQVLVFLCIKSVPVPYVRPEERFLVGRIGPKQYRLYRCIVRYGYRDVHKDDLDFEKDLVCSIAEFVRSEKTEPNVGSVDLDKDDEKMTVVGTSSTHLEGIQVYEDDENPAKMAGPSELREIQSPVKPKKRVRFVVPESPRMDPSTRDELRELMEAREAGMAFILGHSYMRAKRGSSLIKKLVINAGYDFLRRNCRGPTYALNIPHASTLEVGMMYYV</sequence>
<feature type="transmembrane region" description="Helical" evidence="10">
    <location>
        <begin position="60"/>
        <end position="81"/>
    </location>
</feature>
<reference evidence="14 15" key="1">
    <citation type="submission" date="2025-04" db="UniProtKB">
        <authorList>
            <consortium name="RefSeq"/>
        </authorList>
    </citation>
    <scope>IDENTIFICATION</scope>
</reference>
<keyword evidence="7 10" id="KW-1133">Transmembrane helix</keyword>
<accession>A0A1U8Q3E8</accession>
<feature type="transmembrane region" description="Helical" evidence="10">
    <location>
        <begin position="344"/>
        <end position="369"/>
    </location>
</feature>
<dbReference type="eggNOG" id="ENOG502QPSA">
    <property type="taxonomic scope" value="Eukaryota"/>
</dbReference>
<evidence type="ECO:0000256" key="9">
    <source>
        <dbReference type="ARBA" id="ARBA00023136"/>
    </source>
</evidence>
<gene>
    <name evidence="14 15 16 17" type="primary">LOC104593241</name>
</gene>
<dbReference type="KEGG" id="nnu:104593241"/>
<evidence type="ECO:0000256" key="6">
    <source>
        <dbReference type="ARBA" id="ARBA00022958"/>
    </source>
</evidence>
<comment type="similarity">
    <text evidence="2 10">Belongs to the HAK/KUP transporter (TC 2.A.72.3) family.</text>
</comment>
<organism evidence="13 15">
    <name type="scientific">Nelumbo nucifera</name>
    <name type="common">Sacred lotus</name>
    <dbReference type="NCBI Taxonomy" id="4432"/>
    <lineage>
        <taxon>Eukaryota</taxon>
        <taxon>Viridiplantae</taxon>
        <taxon>Streptophyta</taxon>
        <taxon>Embryophyta</taxon>
        <taxon>Tracheophyta</taxon>
        <taxon>Spermatophyta</taxon>
        <taxon>Magnoliopsida</taxon>
        <taxon>Proteales</taxon>
        <taxon>Nelumbonaceae</taxon>
        <taxon>Nelumbo</taxon>
    </lineage>
</organism>
<keyword evidence="6 10" id="KW-0630">Potassium</keyword>
<evidence type="ECO:0000313" key="17">
    <source>
        <dbReference type="RefSeq" id="XP_019052553.1"/>
    </source>
</evidence>
<protein>
    <recommendedName>
        <fullName evidence="10">Potassium transporter</fullName>
    </recommendedName>
</protein>
<dbReference type="OrthoDB" id="504708at2759"/>
<name>A0A1U8Q3E8_NELNU</name>